<protein>
    <recommendedName>
        <fullName evidence="1">Primase C-terminal 1 domain-containing protein</fullName>
    </recommendedName>
</protein>
<name>A0A0H5Q1H0_9ZZZZ</name>
<dbReference type="Gene3D" id="1.10.340.50">
    <property type="match status" value="1"/>
</dbReference>
<reference evidence="2" key="2">
    <citation type="submission" date="2015-07" db="EMBL/GenBank/DDBJ databases">
        <title>Plasmids, circular viruses and viroids from rat gut.</title>
        <authorList>
            <person name="Jorgensen T.J."/>
            <person name="Hansen M.A."/>
            <person name="Xu Z."/>
            <person name="Tabak M.A."/>
            <person name="Sorensen S.J."/>
            <person name="Hansen L.H."/>
        </authorList>
    </citation>
    <scope>NUCLEOTIDE SEQUENCE</scope>
    <source>
        <strain evidence="2">RGFK0773</strain>
    </source>
</reference>
<dbReference type="SMART" id="SM00942">
    <property type="entry name" value="PriCT_1"/>
    <property type="match status" value="1"/>
</dbReference>
<dbReference type="InterPro" id="IPR004322">
    <property type="entry name" value="Plasmid_replicase_bac"/>
</dbReference>
<dbReference type="InterPro" id="IPR014820">
    <property type="entry name" value="PriCT_1"/>
</dbReference>
<dbReference type="InterPro" id="IPR038116">
    <property type="entry name" value="TrpR-like_sf"/>
</dbReference>
<evidence type="ECO:0000259" key="1">
    <source>
        <dbReference type="SMART" id="SM00942"/>
    </source>
</evidence>
<dbReference type="EMBL" id="LN853382">
    <property type="protein sequence ID" value="CRY95796.1"/>
    <property type="molecule type" value="Genomic_DNA"/>
</dbReference>
<organism evidence="2">
    <name type="scientific">uncultured prokaryote</name>
    <dbReference type="NCBI Taxonomy" id="198431"/>
    <lineage>
        <taxon>unclassified sequences</taxon>
        <taxon>environmental samples</taxon>
    </lineage>
</organism>
<evidence type="ECO:0000313" key="2">
    <source>
        <dbReference type="EMBL" id="CRY95796.1"/>
    </source>
</evidence>
<sequence length="349" mass="38459">MTILAGLETLASSKGAEFRSHFIGTQRVFMCSKTKTDQLAKAYSESLHLFEFFQPHPSLCRFIVIDIDNYFALDYIYDLPTDIRPHAVVMTTKGVQAFWLIEPVPLSGSARPGPIQFAQDVGQLLQLACNGDSAVHPLTPVKCRNPLYEGADRLYVATREPYKLKELAEPLRAYIKARGLSLSSQPSKPAKASPVVTGSLAEGGRNQGIFDAIRQVAYQGGDYESLAYELASKCDPPLPEAEVAGIVRSVAKFMATKYKPREYKRKEGEPVPEALREFMAEIGRKGGSVNSEAQQRQQKAFISAGTTVRSAQAIGRRAQIQALKEAGYKQREVAEKMGLGIATIKRAWN</sequence>
<dbReference type="Pfam" id="PF08708">
    <property type="entry name" value="PriCT_1"/>
    <property type="match status" value="1"/>
</dbReference>
<dbReference type="Pfam" id="PF03090">
    <property type="entry name" value="Replicase"/>
    <property type="match status" value="1"/>
</dbReference>
<reference evidence="2" key="1">
    <citation type="submission" date="2015-06" db="EMBL/GenBank/DDBJ databases">
        <authorList>
            <person name="Joergensen T."/>
        </authorList>
    </citation>
    <scope>NUCLEOTIDE SEQUENCE</scope>
    <source>
        <strain evidence="2">RGFK0773</strain>
    </source>
</reference>
<dbReference type="Gene3D" id="1.10.1270.10">
    <property type="entry name" value="TrpR-like"/>
    <property type="match status" value="1"/>
</dbReference>
<proteinExistence type="predicted"/>
<dbReference type="AlphaFoldDB" id="A0A0H5Q1H0"/>
<accession>A0A0H5Q1H0</accession>
<feature type="domain" description="Primase C-terminal 1" evidence="1">
    <location>
        <begin position="195"/>
        <end position="256"/>
    </location>
</feature>